<evidence type="ECO:0000313" key="2">
    <source>
        <dbReference type="Proteomes" id="UP000324222"/>
    </source>
</evidence>
<sequence>MCTLCPPRHRRKVVRFDSFVDTISYSEYSQYASNGNSTTGSVGEGGCSASSSMSSFTGYKGSGGDVVVAPPRKVDTAGIIVMSFTAAGF</sequence>
<comment type="caution">
    <text evidence="1">The sequence shown here is derived from an EMBL/GenBank/DDBJ whole genome shotgun (WGS) entry which is preliminary data.</text>
</comment>
<reference evidence="1 2" key="1">
    <citation type="submission" date="2019-05" db="EMBL/GenBank/DDBJ databases">
        <title>Another draft genome of Portunus trituberculatus and its Hox gene families provides insights of decapod evolution.</title>
        <authorList>
            <person name="Jeong J.-H."/>
            <person name="Song I."/>
            <person name="Kim S."/>
            <person name="Choi T."/>
            <person name="Kim D."/>
            <person name="Ryu S."/>
            <person name="Kim W."/>
        </authorList>
    </citation>
    <scope>NUCLEOTIDE SEQUENCE [LARGE SCALE GENOMIC DNA]</scope>
    <source>
        <tissue evidence="1">Muscle</tissue>
    </source>
</reference>
<dbReference type="AlphaFoldDB" id="A0A5B7F0B5"/>
<proteinExistence type="predicted"/>
<keyword evidence="2" id="KW-1185">Reference proteome</keyword>
<gene>
    <name evidence="1" type="ORF">E2C01_032710</name>
</gene>
<protein>
    <submittedName>
        <fullName evidence="1">Uncharacterized protein</fullName>
    </submittedName>
</protein>
<accession>A0A5B7F0B5</accession>
<organism evidence="1 2">
    <name type="scientific">Portunus trituberculatus</name>
    <name type="common">Swimming crab</name>
    <name type="synonym">Neptunus trituberculatus</name>
    <dbReference type="NCBI Taxonomy" id="210409"/>
    <lineage>
        <taxon>Eukaryota</taxon>
        <taxon>Metazoa</taxon>
        <taxon>Ecdysozoa</taxon>
        <taxon>Arthropoda</taxon>
        <taxon>Crustacea</taxon>
        <taxon>Multicrustacea</taxon>
        <taxon>Malacostraca</taxon>
        <taxon>Eumalacostraca</taxon>
        <taxon>Eucarida</taxon>
        <taxon>Decapoda</taxon>
        <taxon>Pleocyemata</taxon>
        <taxon>Brachyura</taxon>
        <taxon>Eubrachyura</taxon>
        <taxon>Portunoidea</taxon>
        <taxon>Portunidae</taxon>
        <taxon>Portuninae</taxon>
        <taxon>Portunus</taxon>
    </lineage>
</organism>
<dbReference type="EMBL" id="VSRR010004286">
    <property type="protein sequence ID" value="MPC39185.1"/>
    <property type="molecule type" value="Genomic_DNA"/>
</dbReference>
<dbReference type="Proteomes" id="UP000324222">
    <property type="component" value="Unassembled WGS sequence"/>
</dbReference>
<evidence type="ECO:0000313" key="1">
    <source>
        <dbReference type="EMBL" id="MPC39185.1"/>
    </source>
</evidence>
<name>A0A5B7F0B5_PORTR</name>